<keyword evidence="3" id="KW-1185">Reference proteome</keyword>
<keyword evidence="1" id="KW-1133">Transmembrane helix</keyword>
<dbReference type="AlphaFoldDB" id="A0AAN7RAJ1"/>
<feature type="transmembrane region" description="Helical" evidence="1">
    <location>
        <begin position="6"/>
        <end position="24"/>
    </location>
</feature>
<proteinExistence type="predicted"/>
<gene>
    <name evidence="2" type="ORF">SAY86_023771</name>
</gene>
<organism evidence="2 3">
    <name type="scientific">Trapa natans</name>
    <name type="common">Water chestnut</name>
    <dbReference type="NCBI Taxonomy" id="22666"/>
    <lineage>
        <taxon>Eukaryota</taxon>
        <taxon>Viridiplantae</taxon>
        <taxon>Streptophyta</taxon>
        <taxon>Embryophyta</taxon>
        <taxon>Tracheophyta</taxon>
        <taxon>Spermatophyta</taxon>
        <taxon>Magnoliopsida</taxon>
        <taxon>eudicotyledons</taxon>
        <taxon>Gunneridae</taxon>
        <taxon>Pentapetalae</taxon>
        <taxon>rosids</taxon>
        <taxon>malvids</taxon>
        <taxon>Myrtales</taxon>
        <taxon>Lythraceae</taxon>
        <taxon>Trapa</taxon>
    </lineage>
</organism>
<protein>
    <submittedName>
        <fullName evidence="2">Uncharacterized protein</fullName>
    </submittedName>
</protein>
<keyword evidence="1" id="KW-0812">Transmembrane</keyword>
<dbReference type="EMBL" id="JAXQNO010000008">
    <property type="protein sequence ID" value="KAK4793336.1"/>
    <property type="molecule type" value="Genomic_DNA"/>
</dbReference>
<comment type="caution">
    <text evidence="2">The sequence shown here is derived from an EMBL/GenBank/DDBJ whole genome shotgun (WGS) entry which is preliminary data.</text>
</comment>
<name>A0AAN7RAJ1_TRANT</name>
<sequence>MSFVSGIVVGLMVGIGLVFGFAHYSSIRSKQRSRLATIVAAFARMTLEDSRKIFPGNYYPSWVVFTQRLKLSVYTGFPFLLCISNLHA</sequence>
<reference evidence="2 3" key="1">
    <citation type="journal article" date="2023" name="Hortic Res">
        <title>Pangenome of water caltrop reveals structural variations and asymmetric subgenome divergence after allopolyploidization.</title>
        <authorList>
            <person name="Zhang X."/>
            <person name="Chen Y."/>
            <person name="Wang L."/>
            <person name="Yuan Y."/>
            <person name="Fang M."/>
            <person name="Shi L."/>
            <person name="Lu R."/>
            <person name="Comes H.P."/>
            <person name="Ma Y."/>
            <person name="Chen Y."/>
            <person name="Huang G."/>
            <person name="Zhou Y."/>
            <person name="Zheng Z."/>
            <person name="Qiu Y."/>
        </authorList>
    </citation>
    <scope>NUCLEOTIDE SEQUENCE [LARGE SCALE GENOMIC DNA]</scope>
    <source>
        <strain evidence="2">F231</strain>
    </source>
</reference>
<accession>A0AAN7RAJ1</accession>
<evidence type="ECO:0000313" key="2">
    <source>
        <dbReference type="EMBL" id="KAK4793336.1"/>
    </source>
</evidence>
<evidence type="ECO:0000313" key="3">
    <source>
        <dbReference type="Proteomes" id="UP001346149"/>
    </source>
</evidence>
<keyword evidence="1" id="KW-0472">Membrane</keyword>
<evidence type="ECO:0000256" key="1">
    <source>
        <dbReference type="SAM" id="Phobius"/>
    </source>
</evidence>
<dbReference type="Proteomes" id="UP001346149">
    <property type="component" value="Unassembled WGS sequence"/>
</dbReference>